<protein>
    <recommendedName>
        <fullName evidence="6">RING-type domain-containing protein</fullName>
    </recommendedName>
</protein>
<dbReference type="GO" id="GO:0008270">
    <property type="term" value="F:zinc ion binding"/>
    <property type="evidence" value="ECO:0007669"/>
    <property type="project" value="UniProtKB-KW"/>
</dbReference>
<evidence type="ECO:0000256" key="4">
    <source>
        <dbReference type="PROSITE-ProRule" id="PRU00175"/>
    </source>
</evidence>
<feature type="region of interest" description="Disordered" evidence="5">
    <location>
        <begin position="315"/>
        <end position="334"/>
    </location>
</feature>
<dbReference type="Pfam" id="PF13639">
    <property type="entry name" value="zf-RING_2"/>
    <property type="match status" value="1"/>
</dbReference>
<dbReference type="InterPro" id="IPR050731">
    <property type="entry name" value="HRD1_E3_ubiq-ligases"/>
</dbReference>
<dbReference type="PANTHER" id="PTHR22763">
    <property type="entry name" value="RING ZINC FINGER PROTEIN"/>
    <property type="match status" value="1"/>
</dbReference>
<feature type="compositionally biased region" description="Polar residues" evidence="5">
    <location>
        <begin position="372"/>
        <end position="382"/>
    </location>
</feature>
<dbReference type="InterPro" id="IPR013083">
    <property type="entry name" value="Znf_RING/FYVE/PHD"/>
</dbReference>
<comment type="caution">
    <text evidence="7">The sequence shown here is derived from an EMBL/GenBank/DDBJ whole genome shotgun (WGS) entry which is preliminary data.</text>
</comment>
<evidence type="ECO:0000256" key="1">
    <source>
        <dbReference type="ARBA" id="ARBA00022723"/>
    </source>
</evidence>
<dbReference type="SMART" id="SM00184">
    <property type="entry name" value="RING"/>
    <property type="match status" value="1"/>
</dbReference>
<name>A0A9X0DMU3_9HELO</name>
<keyword evidence="8" id="KW-1185">Reference proteome</keyword>
<dbReference type="GO" id="GO:0012505">
    <property type="term" value="C:endomembrane system"/>
    <property type="evidence" value="ECO:0007669"/>
    <property type="project" value="TreeGrafter"/>
</dbReference>
<reference evidence="7" key="1">
    <citation type="submission" date="2022-11" db="EMBL/GenBank/DDBJ databases">
        <title>Genome Resource of Sclerotinia nivalis Strain SnTB1, a Plant Pathogen Isolated from American Ginseng.</title>
        <authorList>
            <person name="Fan S."/>
        </authorList>
    </citation>
    <scope>NUCLEOTIDE SEQUENCE</scope>
    <source>
        <strain evidence="7">SnTB1</strain>
    </source>
</reference>
<evidence type="ECO:0000256" key="2">
    <source>
        <dbReference type="ARBA" id="ARBA00022771"/>
    </source>
</evidence>
<dbReference type="Proteomes" id="UP001152300">
    <property type="component" value="Unassembled WGS sequence"/>
</dbReference>
<evidence type="ECO:0000256" key="3">
    <source>
        <dbReference type="ARBA" id="ARBA00022833"/>
    </source>
</evidence>
<sequence>MPDYVPLLQDAVSPASQTRNGQSRLSIVLEAMKGWKTTYGDEKESCPVCFEDITATTTAKDNQVYKDIQPTSLESHWPEWPVITPCKHKFGSFCLGRWLLHSDSCPLCRTELVPHQRASTPIYDQPIQRAHSLGALDIFREPSYTQGTDMQDMTSIQTVSSRSTSSGSRRSMTTFEQQRWDTRMGGLGHSNPYFNDPRIVPEARSNQRTIPVRLPPTTTHGHPATPTSVEFTAGYVRRAYENANITSYDLSNQANSTTQLTHRSREAFNPRWRNWDFLSSNRRTVEPVTIGTRNTHSVADVVGLAMGVGTVVGMPRGERTIPAEGDSSVSTRRESNNDYSIANAMGQVLGVGTVVAIPRAEWRNSRTRVESLSESMSDVSIATQETQATRTTRATRLRESSSSDDDLSELPGLASSMWARTWG</sequence>
<keyword evidence="2 4" id="KW-0863">Zinc-finger</keyword>
<dbReference type="GO" id="GO:0061630">
    <property type="term" value="F:ubiquitin protein ligase activity"/>
    <property type="evidence" value="ECO:0007669"/>
    <property type="project" value="TreeGrafter"/>
</dbReference>
<feature type="region of interest" description="Disordered" evidence="5">
    <location>
        <begin position="366"/>
        <end position="410"/>
    </location>
</feature>
<dbReference type="EMBL" id="JAPEIS010000005">
    <property type="protein sequence ID" value="KAJ8066393.1"/>
    <property type="molecule type" value="Genomic_DNA"/>
</dbReference>
<evidence type="ECO:0000313" key="8">
    <source>
        <dbReference type="Proteomes" id="UP001152300"/>
    </source>
</evidence>
<organism evidence="7 8">
    <name type="scientific">Sclerotinia nivalis</name>
    <dbReference type="NCBI Taxonomy" id="352851"/>
    <lineage>
        <taxon>Eukaryota</taxon>
        <taxon>Fungi</taxon>
        <taxon>Dikarya</taxon>
        <taxon>Ascomycota</taxon>
        <taxon>Pezizomycotina</taxon>
        <taxon>Leotiomycetes</taxon>
        <taxon>Helotiales</taxon>
        <taxon>Sclerotiniaceae</taxon>
        <taxon>Sclerotinia</taxon>
    </lineage>
</organism>
<dbReference type="GO" id="GO:0043161">
    <property type="term" value="P:proteasome-mediated ubiquitin-dependent protein catabolic process"/>
    <property type="evidence" value="ECO:0007669"/>
    <property type="project" value="TreeGrafter"/>
</dbReference>
<dbReference type="SUPFAM" id="SSF57850">
    <property type="entry name" value="RING/U-box"/>
    <property type="match status" value="1"/>
</dbReference>
<evidence type="ECO:0000313" key="7">
    <source>
        <dbReference type="EMBL" id="KAJ8066393.1"/>
    </source>
</evidence>
<dbReference type="AlphaFoldDB" id="A0A9X0DMU3"/>
<dbReference type="PROSITE" id="PS50089">
    <property type="entry name" value="ZF_RING_2"/>
    <property type="match status" value="1"/>
</dbReference>
<evidence type="ECO:0000256" key="5">
    <source>
        <dbReference type="SAM" id="MobiDB-lite"/>
    </source>
</evidence>
<keyword evidence="3" id="KW-0862">Zinc</keyword>
<dbReference type="OrthoDB" id="8062037at2759"/>
<feature type="compositionally biased region" description="Low complexity" evidence="5">
    <location>
        <begin position="383"/>
        <end position="394"/>
    </location>
</feature>
<dbReference type="InterPro" id="IPR001841">
    <property type="entry name" value="Znf_RING"/>
</dbReference>
<accession>A0A9X0DMU3</accession>
<feature type="domain" description="RING-type" evidence="6">
    <location>
        <begin position="46"/>
        <end position="109"/>
    </location>
</feature>
<keyword evidence="1" id="KW-0479">Metal-binding</keyword>
<dbReference type="Gene3D" id="3.30.40.10">
    <property type="entry name" value="Zinc/RING finger domain, C3HC4 (zinc finger)"/>
    <property type="match status" value="1"/>
</dbReference>
<proteinExistence type="predicted"/>
<evidence type="ECO:0000259" key="6">
    <source>
        <dbReference type="PROSITE" id="PS50089"/>
    </source>
</evidence>
<gene>
    <name evidence="7" type="ORF">OCU04_005456</name>
</gene>